<evidence type="ECO:0000256" key="10">
    <source>
        <dbReference type="SAM" id="Phobius"/>
    </source>
</evidence>
<gene>
    <name evidence="12" type="ORF">SAMN05444126_10866</name>
</gene>
<keyword evidence="4" id="KW-0808">Transferase</keyword>
<evidence type="ECO:0000256" key="9">
    <source>
        <dbReference type="SAM" id="Coils"/>
    </source>
</evidence>
<reference evidence="13" key="1">
    <citation type="submission" date="2016-10" db="EMBL/GenBank/DDBJ databases">
        <authorList>
            <person name="de Groot N.N."/>
        </authorList>
    </citation>
    <scope>NUCLEOTIDE SEQUENCE [LARGE SCALE GENOMIC DNA]</scope>
    <source>
        <strain evidence="13">10nlg</strain>
    </source>
</reference>
<keyword evidence="10" id="KW-0472">Membrane</keyword>
<dbReference type="Proteomes" id="UP000199318">
    <property type="component" value="Unassembled WGS sequence"/>
</dbReference>
<evidence type="ECO:0000256" key="2">
    <source>
        <dbReference type="ARBA" id="ARBA00012438"/>
    </source>
</evidence>
<dbReference type="STRING" id="1464123.SAMN05444126_10866"/>
<feature type="transmembrane region" description="Helical" evidence="10">
    <location>
        <begin position="120"/>
        <end position="139"/>
    </location>
</feature>
<evidence type="ECO:0000256" key="3">
    <source>
        <dbReference type="ARBA" id="ARBA00022553"/>
    </source>
</evidence>
<dbReference type="GO" id="GO:0000155">
    <property type="term" value="F:phosphorelay sensor kinase activity"/>
    <property type="evidence" value="ECO:0007669"/>
    <property type="project" value="InterPro"/>
</dbReference>
<dbReference type="PANTHER" id="PTHR24421:SF10">
    <property type="entry name" value="NITRATE_NITRITE SENSOR PROTEIN NARQ"/>
    <property type="match status" value="1"/>
</dbReference>
<feature type="coiled-coil region" evidence="9">
    <location>
        <begin position="144"/>
        <end position="178"/>
    </location>
</feature>
<dbReference type="InterPro" id="IPR050482">
    <property type="entry name" value="Sensor_HK_TwoCompSys"/>
</dbReference>
<dbReference type="AlphaFoldDB" id="A0A1H9SY00"/>
<evidence type="ECO:0000259" key="11">
    <source>
        <dbReference type="Pfam" id="PF07730"/>
    </source>
</evidence>
<dbReference type="GO" id="GO:0046983">
    <property type="term" value="F:protein dimerization activity"/>
    <property type="evidence" value="ECO:0007669"/>
    <property type="project" value="InterPro"/>
</dbReference>
<dbReference type="GO" id="GO:0016020">
    <property type="term" value="C:membrane"/>
    <property type="evidence" value="ECO:0007669"/>
    <property type="project" value="InterPro"/>
</dbReference>
<dbReference type="GO" id="GO:0005524">
    <property type="term" value="F:ATP binding"/>
    <property type="evidence" value="ECO:0007669"/>
    <property type="project" value="UniProtKB-KW"/>
</dbReference>
<keyword evidence="10" id="KW-0812">Transmembrane</keyword>
<evidence type="ECO:0000313" key="13">
    <source>
        <dbReference type="Proteomes" id="UP000199318"/>
    </source>
</evidence>
<keyword evidence="8" id="KW-0902">Two-component regulatory system</keyword>
<keyword evidence="7" id="KW-0067">ATP-binding</keyword>
<dbReference type="EC" id="2.7.13.3" evidence="2"/>
<dbReference type="OrthoDB" id="199946at2"/>
<proteinExistence type="predicted"/>
<feature type="transmembrane region" description="Helical" evidence="10">
    <location>
        <begin position="60"/>
        <end position="89"/>
    </location>
</feature>
<keyword evidence="5" id="KW-0547">Nucleotide-binding</keyword>
<keyword evidence="9" id="KW-0175">Coiled coil</keyword>
<feature type="transmembrane region" description="Helical" evidence="10">
    <location>
        <begin position="95"/>
        <end position="113"/>
    </location>
</feature>
<organism evidence="12 13">
    <name type="scientific">Salisediminibacterium halotolerans</name>
    <dbReference type="NCBI Taxonomy" id="517425"/>
    <lineage>
        <taxon>Bacteria</taxon>
        <taxon>Bacillati</taxon>
        <taxon>Bacillota</taxon>
        <taxon>Bacilli</taxon>
        <taxon>Bacillales</taxon>
        <taxon>Bacillaceae</taxon>
        <taxon>Salisediminibacterium</taxon>
    </lineage>
</organism>
<keyword evidence="6 12" id="KW-0418">Kinase</keyword>
<feature type="transmembrane region" description="Helical" evidence="10">
    <location>
        <begin position="31"/>
        <end position="48"/>
    </location>
</feature>
<dbReference type="PANTHER" id="PTHR24421">
    <property type="entry name" value="NITRATE/NITRITE SENSOR PROTEIN NARX-RELATED"/>
    <property type="match status" value="1"/>
</dbReference>
<name>A0A1H9SY00_9BACI</name>
<evidence type="ECO:0000313" key="12">
    <source>
        <dbReference type="EMBL" id="SER89890.1"/>
    </source>
</evidence>
<dbReference type="CDD" id="cd16917">
    <property type="entry name" value="HATPase_UhpB-NarQ-NarX-like"/>
    <property type="match status" value="1"/>
</dbReference>
<dbReference type="SUPFAM" id="SSF55874">
    <property type="entry name" value="ATPase domain of HSP90 chaperone/DNA topoisomerase II/histidine kinase"/>
    <property type="match status" value="1"/>
</dbReference>
<dbReference type="Gene3D" id="1.20.5.1930">
    <property type="match status" value="1"/>
</dbReference>
<evidence type="ECO:0000256" key="7">
    <source>
        <dbReference type="ARBA" id="ARBA00022840"/>
    </source>
</evidence>
<keyword evidence="3" id="KW-0597">Phosphoprotein</keyword>
<dbReference type="Gene3D" id="3.30.565.10">
    <property type="entry name" value="Histidine kinase-like ATPase, C-terminal domain"/>
    <property type="match status" value="1"/>
</dbReference>
<protein>
    <recommendedName>
        <fullName evidence="2">histidine kinase</fullName>
        <ecNumber evidence="2">2.7.13.3</ecNumber>
    </recommendedName>
</protein>
<comment type="caution">
    <text evidence="12">The sequence shown here is derived from an EMBL/GenBank/DDBJ whole genome shotgun (WGS) entry which is preliminary data.</text>
</comment>
<comment type="catalytic activity">
    <reaction evidence="1">
        <text>ATP + protein L-histidine = ADP + protein N-phospho-L-histidine.</text>
        <dbReference type="EC" id="2.7.13.3"/>
    </reaction>
</comment>
<keyword evidence="10" id="KW-1133">Transmembrane helix</keyword>
<evidence type="ECO:0000256" key="4">
    <source>
        <dbReference type="ARBA" id="ARBA00022679"/>
    </source>
</evidence>
<evidence type="ECO:0000256" key="8">
    <source>
        <dbReference type="ARBA" id="ARBA00023012"/>
    </source>
</evidence>
<keyword evidence="13" id="KW-1185">Reference proteome</keyword>
<accession>A0A1H9SY00</accession>
<evidence type="ECO:0000256" key="5">
    <source>
        <dbReference type="ARBA" id="ARBA00022741"/>
    </source>
</evidence>
<dbReference type="InterPro" id="IPR036890">
    <property type="entry name" value="HATPase_C_sf"/>
</dbReference>
<dbReference type="Pfam" id="PF07730">
    <property type="entry name" value="HisKA_3"/>
    <property type="match status" value="1"/>
</dbReference>
<dbReference type="InterPro" id="IPR011712">
    <property type="entry name" value="Sig_transdc_His_kin_sub3_dim/P"/>
</dbReference>
<sequence length="373" mass="42018">MRLFMIHAGLVLIVSAWIAVSSDVSWENSLFFVGASVVYGLYFSLLFWRKRTLILMTVQLLWALLYGTMMPAEFLPFLLGFLFMAAAIFDPIRPVFTAGCGTIATLAPLWLANPLGWEHTIALTLLVLIAALTISMYTIEARNKDRLASQVLKAERETRQLRRNIDVQEQAVREEERLRIARDIHDSVGHHLTALLMQAGVLRRSVDGKARQHTDIIEKTASEALEQTREAVRQIRDREDPVGVHAVIHLLRRLERESQMRIQWKAEEGFLSAAFTNEQHAAIYRFVQEGMTNAMKYSQSRHVNLHVHIRGGRQAVLTLESGLAKNTAPSSGGSGLAGLRERFEALGGTFRSTQNGEKFTIEGTFPLERVNVQ</sequence>
<feature type="domain" description="Signal transduction histidine kinase subgroup 3 dimerisation and phosphoacceptor" evidence="11">
    <location>
        <begin position="176"/>
        <end position="238"/>
    </location>
</feature>
<evidence type="ECO:0000256" key="1">
    <source>
        <dbReference type="ARBA" id="ARBA00000085"/>
    </source>
</evidence>
<evidence type="ECO:0000256" key="6">
    <source>
        <dbReference type="ARBA" id="ARBA00022777"/>
    </source>
</evidence>
<dbReference type="RefSeq" id="WP_093072579.1">
    <property type="nucleotide sequence ID" value="NZ_FOGV01000008.1"/>
</dbReference>
<dbReference type="EMBL" id="FOGV01000008">
    <property type="protein sequence ID" value="SER89890.1"/>
    <property type="molecule type" value="Genomic_DNA"/>
</dbReference>